<feature type="chain" id="PRO_5003258967" evidence="3">
    <location>
        <begin position="25"/>
        <end position="367"/>
    </location>
</feature>
<keyword evidence="3" id="KW-0732">Signal</keyword>
<keyword evidence="2 5" id="KW-0378">Hydrolase</keyword>
<dbReference type="CDD" id="cd00542">
    <property type="entry name" value="Ntn_PVA"/>
    <property type="match status" value="1"/>
</dbReference>
<evidence type="ECO:0000256" key="3">
    <source>
        <dbReference type="SAM" id="SignalP"/>
    </source>
</evidence>
<feature type="domain" description="Choloylglycine hydrolase/NAAA C-terminal" evidence="4">
    <location>
        <begin position="25"/>
        <end position="335"/>
    </location>
</feature>
<dbReference type="PANTHER" id="PTHR35527:SF2">
    <property type="entry name" value="HYDROLASE"/>
    <property type="match status" value="1"/>
</dbReference>
<dbReference type="STRING" id="667015.Bacsa_1560"/>
<evidence type="ECO:0000259" key="4">
    <source>
        <dbReference type="Pfam" id="PF02275"/>
    </source>
</evidence>
<comment type="similarity">
    <text evidence="1">Belongs to the peptidase C59 family.</text>
</comment>
<dbReference type="KEGG" id="bsa:Bacsa_1560"/>
<accession>F0QZN0</accession>
<evidence type="ECO:0000313" key="6">
    <source>
        <dbReference type="Proteomes" id="UP000007486"/>
    </source>
</evidence>
<dbReference type="Pfam" id="PF02275">
    <property type="entry name" value="CBAH"/>
    <property type="match status" value="1"/>
</dbReference>
<dbReference type="Proteomes" id="UP000007486">
    <property type="component" value="Chromosome"/>
</dbReference>
<protein>
    <submittedName>
        <fullName evidence="5">Choloylglycine hydrolase</fullName>
        <ecNumber evidence="5">3.5.1.24</ecNumber>
    </submittedName>
</protein>
<dbReference type="EC" id="3.5.1.24" evidence="5"/>
<dbReference type="PANTHER" id="PTHR35527">
    <property type="entry name" value="CHOLOYLGLYCINE HYDROLASE"/>
    <property type="match status" value="1"/>
</dbReference>
<dbReference type="SUPFAM" id="SSF56235">
    <property type="entry name" value="N-terminal nucleophile aminohydrolases (Ntn hydrolases)"/>
    <property type="match status" value="1"/>
</dbReference>
<dbReference type="RefSeq" id="WP_013617562.1">
    <property type="nucleotide sequence ID" value="NC_015164.1"/>
</dbReference>
<dbReference type="HOGENOM" id="CLU_045206_1_2_10"/>
<evidence type="ECO:0000256" key="2">
    <source>
        <dbReference type="ARBA" id="ARBA00022801"/>
    </source>
</evidence>
<proteinExistence type="inferred from homology"/>
<dbReference type="AlphaFoldDB" id="F0QZN0"/>
<name>F0QZN0_PHOSB</name>
<evidence type="ECO:0000313" key="5">
    <source>
        <dbReference type="EMBL" id="ADY36131.1"/>
    </source>
</evidence>
<dbReference type="Gene3D" id="3.60.60.10">
    <property type="entry name" value="Penicillin V Acylase, Chain A"/>
    <property type="match status" value="1"/>
</dbReference>
<dbReference type="EMBL" id="CP002530">
    <property type="protein sequence ID" value="ADY36131.1"/>
    <property type="molecule type" value="Genomic_DNA"/>
</dbReference>
<gene>
    <name evidence="5" type="ordered locus">Bacsa_1560</name>
</gene>
<evidence type="ECO:0000256" key="1">
    <source>
        <dbReference type="ARBA" id="ARBA00006625"/>
    </source>
</evidence>
<dbReference type="InterPro" id="IPR029055">
    <property type="entry name" value="Ntn_hydrolases_N"/>
</dbReference>
<dbReference type="OrthoDB" id="9794717at2"/>
<organism evidence="5 6">
    <name type="scientific">Phocaeicola salanitronis (strain DSM 18170 / JCM 13657 / CCUG 60908 / BL78)</name>
    <name type="common">Bacteroides salanitronis</name>
    <dbReference type="NCBI Taxonomy" id="667015"/>
    <lineage>
        <taxon>Bacteria</taxon>
        <taxon>Pseudomonadati</taxon>
        <taxon>Bacteroidota</taxon>
        <taxon>Bacteroidia</taxon>
        <taxon>Bacteroidales</taxon>
        <taxon>Bacteroidaceae</taxon>
        <taxon>Phocaeicola</taxon>
    </lineage>
</organism>
<dbReference type="InterPro" id="IPR029132">
    <property type="entry name" value="CBAH/NAAA_C"/>
</dbReference>
<keyword evidence="6" id="KW-1185">Reference proteome</keyword>
<sequence>MKIRTFFLVGALVALFAASLPVNACTGITLTSRDSTAIVARTIEWGGSDLNSQYVIVPRGYTQHSYTPDGTQGMSFTARYGYVGLAVEQKDFIAEGINEAGLSAGLFYFPNYGEYETYNPSQKDASIADLQLVSWILGQCATIDEVMESVRQAHVIAIDPRASTVHWRFADPAGRQVVLEITGGEPKFYENTLGVLTNSPGFEWHLTNLNNYVNLYPGSAPSQPLGNVRLASFGAGSGFLGIPGDVTPPSRFVRAAFYQATAPRQENAEKTVLQAFQILNNFDIPVGIEFAGGKVPADIPSATQWTSATDMKHRIIYFRTMYNSEIRSIRLKDIDFSKVSYQAVPLDKVKQQPIRTISITDCSQSEI</sequence>
<dbReference type="MEROPS" id="C59.001"/>
<reference evidence="5 6" key="1">
    <citation type="journal article" date="2011" name="Stand. Genomic Sci.">
        <title>Complete genome sequence of Bacteroides salanitronis type strain (BL78).</title>
        <authorList>
            <person name="Gronow S."/>
            <person name="Held B."/>
            <person name="Lucas S."/>
            <person name="Lapidus A."/>
            <person name="Del Rio T.G."/>
            <person name="Nolan M."/>
            <person name="Tice H."/>
            <person name="Deshpande S."/>
            <person name="Cheng J.F."/>
            <person name="Pitluck S."/>
            <person name="Liolios K."/>
            <person name="Pagani I."/>
            <person name="Ivanova N."/>
            <person name="Mavromatis K."/>
            <person name="Pati A."/>
            <person name="Tapia R."/>
            <person name="Han C."/>
            <person name="Goodwin L."/>
            <person name="Chen A."/>
            <person name="Palaniappan K."/>
            <person name="Land M."/>
            <person name="Hauser L."/>
            <person name="Chang Y.J."/>
            <person name="Jeffries C.D."/>
            <person name="Brambilla E.M."/>
            <person name="Rohde M."/>
            <person name="Goker M."/>
            <person name="Detter J.C."/>
            <person name="Woyke T."/>
            <person name="Bristow J."/>
            <person name="Markowitz V."/>
            <person name="Hugenholtz P."/>
            <person name="Kyrpides N.C."/>
            <person name="Klenk H.P."/>
            <person name="Eisen J.A."/>
        </authorList>
    </citation>
    <scope>NUCLEOTIDE SEQUENCE [LARGE SCALE GENOMIC DNA]</scope>
    <source>
        <strain evidence="5 6">DSM 18170</strain>
    </source>
</reference>
<dbReference type="InterPro" id="IPR052193">
    <property type="entry name" value="Peptidase_C59"/>
</dbReference>
<dbReference type="eggNOG" id="COG3049">
    <property type="taxonomic scope" value="Bacteria"/>
</dbReference>
<feature type="signal peptide" evidence="3">
    <location>
        <begin position="1"/>
        <end position="24"/>
    </location>
</feature>
<dbReference type="GO" id="GO:0045302">
    <property type="term" value="F:choloylglycine hydrolase activity"/>
    <property type="evidence" value="ECO:0007669"/>
    <property type="project" value="UniProtKB-EC"/>
</dbReference>